<dbReference type="RefSeq" id="WP_380015986.1">
    <property type="nucleotide sequence ID" value="NZ_JADIKI010000020.1"/>
</dbReference>
<keyword evidence="9" id="KW-0472">Membrane</keyword>
<dbReference type="PANTHER" id="PTHR43790:SF6">
    <property type="entry name" value="ARABINOSE IMPORT ATP-BINDING PROTEIN ARAG"/>
    <property type="match status" value="1"/>
</dbReference>
<keyword evidence="1" id="KW-0813">Transport</keyword>
<keyword evidence="6" id="KW-0547">Nucleotide-binding</keyword>
<keyword evidence="8" id="KW-1278">Translocase</keyword>
<sequence length="506" mass="55344">MTRAGAVAQTGKHSYLELDDITVSFPGVRALDHVSLNVRAGEVHGLMGENGAGKSTLLKVLSGVNHPQEGTLRLNGVENHFTNTRAAIDAGVAIIYQELHLVPELTVAENLMLGQLPNRFGVLDERALVKRAVDELKRLGEHIDPRTPVKHLSIGQRQMIEIGKALMRDARVIAFDEPTSSLSAREIENLFRIIDTLRTDGRAIIYVTHRMDEVDALCDRVTVFRDGKRIETFESVTSLDRHRLITAMVGRPIADVYGYRPRVAGEVLLEAKELMGPGLAEPASFTARRGEIVGFFGLVGAGRSELMKLIYGATRASAGHVELGGKRVNFTSPRDAVRAGIALCPEDRKQEGIIAIASVADNLNLSARRHSCRAGFLLDAKREHALTQDYIQKLAIKTRSGDTTIGTLSGGNQQKVILSRWLAERIEVFLMDEPTRGIDVGARAEIYHLLYELAEAGRAVLMVSSDLAEVVGVADRIIVMREGRIVGNVPKTEATPGDLIKMALPR</sequence>
<dbReference type="InterPro" id="IPR027417">
    <property type="entry name" value="P-loop_NTPase"/>
</dbReference>
<evidence type="ECO:0000256" key="2">
    <source>
        <dbReference type="ARBA" id="ARBA00022475"/>
    </source>
</evidence>
<evidence type="ECO:0000313" key="12">
    <source>
        <dbReference type="Proteomes" id="UP001620409"/>
    </source>
</evidence>
<name>A0ABW8ID70_9GAMM</name>
<dbReference type="SUPFAM" id="SSF52540">
    <property type="entry name" value="P-loop containing nucleoside triphosphate hydrolases"/>
    <property type="match status" value="2"/>
</dbReference>
<keyword evidence="5" id="KW-0677">Repeat</keyword>
<dbReference type="EMBL" id="JADIKI010000020">
    <property type="protein sequence ID" value="MFK2853113.1"/>
    <property type="molecule type" value="Genomic_DNA"/>
</dbReference>
<keyword evidence="12" id="KW-1185">Reference proteome</keyword>
<feature type="domain" description="ABC transporter" evidence="10">
    <location>
        <begin position="263"/>
        <end position="505"/>
    </location>
</feature>
<gene>
    <name evidence="11" type="primary">araG</name>
    <name evidence="11" type="ORF">ISP18_00710</name>
</gene>
<evidence type="ECO:0000256" key="1">
    <source>
        <dbReference type="ARBA" id="ARBA00022448"/>
    </source>
</evidence>
<reference evidence="11 12" key="1">
    <citation type="submission" date="2020-10" db="EMBL/GenBank/DDBJ databases">
        <title>Phylogeny of dyella-like bacteria.</title>
        <authorList>
            <person name="Fu J."/>
        </authorList>
    </citation>
    <scope>NUCLEOTIDE SEQUENCE [LARGE SCALE GENOMIC DNA]</scope>
    <source>
        <strain evidence="11 12">DHG40</strain>
    </source>
</reference>
<evidence type="ECO:0000256" key="6">
    <source>
        <dbReference type="ARBA" id="ARBA00022741"/>
    </source>
</evidence>
<keyword evidence="2" id="KW-1003">Cell membrane</keyword>
<dbReference type="CDD" id="cd03216">
    <property type="entry name" value="ABC_Carb_Monos_I"/>
    <property type="match status" value="1"/>
</dbReference>
<dbReference type="PROSITE" id="PS50893">
    <property type="entry name" value="ABC_TRANSPORTER_2"/>
    <property type="match status" value="2"/>
</dbReference>
<dbReference type="InterPro" id="IPR003593">
    <property type="entry name" value="AAA+_ATPase"/>
</dbReference>
<dbReference type="GO" id="GO:0005524">
    <property type="term" value="F:ATP binding"/>
    <property type="evidence" value="ECO:0007669"/>
    <property type="project" value="UniProtKB-KW"/>
</dbReference>
<accession>A0ABW8ID70</accession>
<comment type="caution">
    <text evidence="11">The sequence shown here is derived from an EMBL/GenBank/DDBJ whole genome shotgun (WGS) entry which is preliminary data.</text>
</comment>
<dbReference type="Pfam" id="PF00005">
    <property type="entry name" value="ABC_tran"/>
    <property type="match status" value="2"/>
</dbReference>
<keyword evidence="4" id="KW-0762">Sugar transport</keyword>
<feature type="domain" description="ABC transporter" evidence="10">
    <location>
        <begin position="16"/>
        <end position="251"/>
    </location>
</feature>
<keyword evidence="7 11" id="KW-0067">ATP-binding</keyword>
<evidence type="ECO:0000256" key="4">
    <source>
        <dbReference type="ARBA" id="ARBA00022597"/>
    </source>
</evidence>
<dbReference type="CDD" id="cd03215">
    <property type="entry name" value="ABC_Carb_Monos_II"/>
    <property type="match status" value="1"/>
</dbReference>
<dbReference type="NCBIfam" id="NF008442">
    <property type="entry name" value="PRK11288.1"/>
    <property type="match status" value="1"/>
</dbReference>
<evidence type="ECO:0000256" key="5">
    <source>
        <dbReference type="ARBA" id="ARBA00022737"/>
    </source>
</evidence>
<dbReference type="Proteomes" id="UP001620409">
    <property type="component" value="Unassembled WGS sequence"/>
</dbReference>
<dbReference type="InterPro" id="IPR003439">
    <property type="entry name" value="ABC_transporter-like_ATP-bd"/>
</dbReference>
<evidence type="ECO:0000256" key="9">
    <source>
        <dbReference type="ARBA" id="ARBA00023136"/>
    </source>
</evidence>
<evidence type="ECO:0000256" key="7">
    <source>
        <dbReference type="ARBA" id="ARBA00022840"/>
    </source>
</evidence>
<keyword evidence="3" id="KW-0997">Cell inner membrane</keyword>
<dbReference type="Gene3D" id="3.40.50.300">
    <property type="entry name" value="P-loop containing nucleotide triphosphate hydrolases"/>
    <property type="match status" value="2"/>
</dbReference>
<evidence type="ECO:0000256" key="3">
    <source>
        <dbReference type="ARBA" id="ARBA00022519"/>
    </source>
</evidence>
<organism evidence="11 12">
    <name type="scientific">Dyella humi</name>
    <dbReference type="NCBI Taxonomy" id="1770547"/>
    <lineage>
        <taxon>Bacteria</taxon>
        <taxon>Pseudomonadati</taxon>
        <taxon>Pseudomonadota</taxon>
        <taxon>Gammaproteobacteria</taxon>
        <taxon>Lysobacterales</taxon>
        <taxon>Rhodanobacteraceae</taxon>
        <taxon>Dyella</taxon>
    </lineage>
</organism>
<dbReference type="InterPro" id="IPR017871">
    <property type="entry name" value="ABC_transporter-like_CS"/>
</dbReference>
<evidence type="ECO:0000259" key="10">
    <source>
        <dbReference type="PROSITE" id="PS50893"/>
    </source>
</evidence>
<dbReference type="SMART" id="SM00382">
    <property type="entry name" value="AAA"/>
    <property type="match status" value="2"/>
</dbReference>
<proteinExistence type="predicted"/>
<dbReference type="PANTHER" id="PTHR43790">
    <property type="entry name" value="CARBOHYDRATE TRANSPORT ATP-BINDING PROTEIN MG119-RELATED"/>
    <property type="match status" value="1"/>
</dbReference>
<dbReference type="PROSITE" id="PS00211">
    <property type="entry name" value="ABC_TRANSPORTER_1"/>
    <property type="match status" value="1"/>
</dbReference>
<evidence type="ECO:0000313" key="11">
    <source>
        <dbReference type="EMBL" id="MFK2853113.1"/>
    </source>
</evidence>
<protein>
    <submittedName>
        <fullName evidence="11">L-arabinose ABC transporter ATP-binding protein AraG</fullName>
    </submittedName>
</protein>
<dbReference type="InterPro" id="IPR050107">
    <property type="entry name" value="ABC_carbohydrate_import_ATPase"/>
</dbReference>
<evidence type="ECO:0000256" key="8">
    <source>
        <dbReference type="ARBA" id="ARBA00022967"/>
    </source>
</evidence>